<evidence type="ECO:0000313" key="1">
    <source>
        <dbReference type="EMBL" id="BDA80141.1"/>
    </source>
</evidence>
<evidence type="ECO:0008006" key="3">
    <source>
        <dbReference type="Google" id="ProtNLM"/>
    </source>
</evidence>
<sequence>MMLMAQNIVERYLVLKNKYRNYDTKYALKRMQAFRLATQELSRKGYEVALEILGSINFGIVEPTSDVDCILFIECDLHKDHPNCPPHCANLTFVKQEISKFVLKRLQPETFNIDYLDSINLKYVEERIRVEQVLGDEALYCLLFYRNIGRPVNRPLFIHYCDELEENPDFLQEIIPWASEALIGYLHTNQHILSFNKYNERILSKGLHLPEGLQQELNEYLNANQSNQNDQPHN</sequence>
<gene>
    <name evidence="1" type="ORF">LPTSP3_g30710</name>
</gene>
<protein>
    <recommendedName>
        <fullName evidence="3">Polymerase nucleotidyl transferase domain-containing protein</fullName>
    </recommendedName>
</protein>
<reference evidence="1 2" key="1">
    <citation type="submission" date="2021-08" db="EMBL/GenBank/DDBJ databases">
        <title>Complete genome sequence of Leptospira kobayashii strain E30.</title>
        <authorList>
            <person name="Nakao R."/>
            <person name="Nakamura S."/>
            <person name="Masuzawa T."/>
            <person name="Koizumi N."/>
        </authorList>
    </citation>
    <scope>NUCLEOTIDE SEQUENCE [LARGE SCALE GENOMIC DNA]</scope>
    <source>
        <strain evidence="1 2">E30</strain>
    </source>
</reference>
<proteinExistence type="predicted"/>
<dbReference type="Proteomes" id="UP000245263">
    <property type="component" value="Chromosome 1"/>
</dbReference>
<name>A0ABM7UM66_9LEPT</name>
<dbReference type="EMBL" id="AP025028">
    <property type="protein sequence ID" value="BDA80141.1"/>
    <property type="molecule type" value="Genomic_DNA"/>
</dbReference>
<keyword evidence="2" id="KW-1185">Reference proteome</keyword>
<organism evidence="1 2">
    <name type="scientific">Leptospira kobayashii</name>
    <dbReference type="NCBI Taxonomy" id="1917830"/>
    <lineage>
        <taxon>Bacteria</taxon>
        <taxon>Pseudomonadati</taxon>
        <taxon>Spirochaetota</taxon>
        <taxon>Spirochaetia</taxon>
        <taxon>Leptospirales</taxon>
        <taxon>Leptospiraceae</taxon>
        <taxon>Leptospira</taxon>
    </lineage>
</organism>
<evidence type="ECO:0000313" key="2">
    <source>
        <dbReference type="Proteomes" id="UP000245263"/>
    </source>
</evidence>
<accession>A0ABM7UM66</accession>